<reference evidence="2 3" key="1">
    <citation type="submission" date="2015-03" db="EMBL/GenBank/DDBJ databases">
        <title>Genome sequencing of Methylobacterium tarhaniae DSM 25844.</title>
        <authorList>
            <person name="Chaudhry V."/>
            <person name="Patil P.B."/>
        </authorList>
    </citation>
    <scope>NUCLEOTIDE SEQUENCE [LARGE SCALE GENOMIC DNA]</scope>
    <source>
        <strain evidence="2 3">DSM 25844</strain>
    </source>
</reference>
<name>A0A0J6TFL6_9HYPH</name>
<dbReference type="Proteomes" id="UP000036449">
    <property type="component" value="Unassembled WGS sequence"/>
</dbReference>
<keyword evidence="3" id="KW-1185">Reference proteome</keyword>
<gene>
    <name evidence="2" type="ORF">VQ03_01425</name>
</gene>
<organism evidence="2 3">
    <name type="scientific">Methylobacterium tarhaniae</name>
    <dbReference type="NCBI Taxonomy" id="1187852"/>
    <lineage>
        <taxon>Bacteria</taxon>
        <taxon>Pseudomonadati</taxon>
        <taxon>Pseudomonadota</taxon>
        <taxon>Alphaproteobacteria</taxon>
        <taxon>Hyphomicrobiales</taxon>
        <taxon>Methylobacteriaceae</taxon>
        <taxon>Methylobacterium</taxon>
    </lineage>
</organism>
<sequence length="126" mass="13283">MLRRPDRRDEDGFTTVEVLVAFGIAAAATVMAVQIAGTAAGAVRRIEASRVAADEAEGVVLRRLAEGPLRPGLVRGAFSDGTPWTLSIADLRPVLGLGRVPPLWQVRVSRGGAAPIYATLIPGTRE</sequence>
<dbReference type="EMBL" id="LABZ01000009">
    <property type="protein sequence ID" value="KMO44739.1"/>
    <property type="molecule type" value="Genomic_DNA"/>
</dbReference>
<evidence type="ECO:0000256" key="1">
    <source>
        <dbReference type="SAM" id="Phobius"/>
    </source>
</evidence>
<evidence type="ECO:0000313" key="3">
    <source>
        <dbReference type="Proteomes" id="UP000036449"/>
    </source>
</evidence>
<keyword evidence="1" id="KW-0472">Membrane</keyword>
<proteinExistence type="predicted"/>
<comment type="caution">
    <text evidence="2">The sequence shown here is derived from an EMBL/GenBank/DDBJ whole genome shotgun (WGS) entry which is preliminary data.</text>
</comment>
<dbReference type="PATRIC" id="fig|1187852.3.peg.6746"/>
<evidence type="ECO:0008006" key="4">
    <source>
        <dbReference type="Google" id="ProtNLM"/>
    </source>
</evidence>
<feature type="transmembrane region" description="Helical" evidence="1">
    <location>
        <begin position="20"/>
        <end position="43"/>
    </location>
</feature>
<protein>
    <recommendedName>
        <fullName evidence="4">General secretion pathway protein</fullName>
    </recommendedName>
</protein>
<dbReference type="AlphaFoldDB" id="A0A0J6TFL6"/>
<keyword evidence="1" id="KW-0812">Transmembrane</keyword>
<keyword evidence="1" id="KW-1133">Transmembrane helix</keyword>
<evidence type="ECO:0000313" key="2">
    <source>
        <dbReference type="EMBL" id="KMO44739.1"/>
    </source>
</evidence>
<accession>A0A0J6TFL6</accession>